<gene>
    <name evidence="1" type="ORF">HIO71_15860</name>
</gene>
<evidence type="ECO:0000313" key="2">
    <source>
        <dbReference type="Proteomes" id="UP000548067"/>
    </source>
</evidence>
<dbReference type="RefSeq" id="WP_169322178.1">
    <property type="nucleotide sequence ID" value="NZ_JABCJF010000009.1"/>
</dbReference>
<protein>
    <submittedName>
        <fullName evidence="1">DUF3892 domain-containing protein</fullName>
    </submittedName>
</protein>
<dbReference type="Pfam" id="PF13031">
    <property type="entry name" value="DUF3892"/>
    <property type="match status" value="1"/>
</dbReference>
<organism evidence="1 2">
    <name type="scientific">Chryseobacterium aquaticum</name>
    <dbReference type="NCBI Taxonomy" id="452084"/>
    <lineage>
        <taxon>Bacteria</taxon>
        <taxon>Pseudomonadati</taxon>
        <taxon>Bacteroidota</taxon>
        <taxon>Flavobacteriia</taxon>
        <taxon>Flavobacteriales</taxon>
        <taxon>Weeksellaceae</taxon>
        <taxon>Chryseobacterium group</taxon>
        <taxon>Chryseobacterium</taxon>
    </lineage>
</organism>
<comment type="caution">
    <text evidence="1">The sequence shown here is derived from an EMBL/GenBank/DDBJ whole genome shotgun (WGS) entry which is preliminary data.</text>
</comment>
<evidence type="ECO:0000313" key="1">
    <source>
        <dbReference type="EMBL" id="NMR35653.1"/>
    </source>
</evidence>
<proteinExistence type="predicted"/>
<dbReference type="EMBL" id="JABCJF010000009">
    <property type="protein sequence ID" value="NMR35653.1"/>
    <property type="molecule type" value="Genomic_DNA"/>
</dbReference>
<name>A0A848NDR8_9FLAO</name>
<reference evidence="1 2" key="1">
    <citation type="submission" date="2020-04" db="EMBL/GenBank/DDBJ databases">
        <title>Genome analysis and antimicrobial resistance characteristics of Chryseobacterium aquaticum isolated from farmed salmonids.</title>
        <authorList>
            <person name="Saticioglu I.B."/>
            <person name="Duman M."/>
            <person name="Altun S."/>
        </authorList>
    </citation>
    <scope>NUCLEOTIDE SEQUENCE [LARGE SCALE GENOMIC DNA]</scope>
    <source>
        <strain evidence="1 2">C-174</strain>
    </source>
</reference>
<accession>A0A848NDR8</accession>
<sequence length="96" mass="10749">MAIRITCINKDNGYHQNPNLAITHLGWIGEDGKSNKSTRLEIYDWIKNQNGIAYVTDYFGNKVNVITAETINGTKYLKTAADNTTTNNLLSLPECK</sequence>
<dbReference type="AlphaFoldDB" id="A0A848NDR8"/>
<dbReference type="InterPro" id="IPR024997">
    <property type="entry name" value="DUF3892"/>
</dbReference>
<dbReference type="Proteomes" id="UP000548067">
    <property type="component" value="Unassembled WGS sequence"/>
</dbReference>